<reference evidence="6 7" key="1">
    <citation type="journal article" date="2018" name="BMC Genomics">
        <title>Genomic evidence for intraspecific hybridization in a clonal and extremely halotolerant yeast.</title>
        <authorList>
            <person name="Gostincar C."/>
            <person name="Stajich J.E."/>
            <person name="Zupancic J."/>
            <person name="Zalar P."/>
            <person name="Gunde-Cimerman N."/>
        </authorList>
    </citation>
    <scope>NUCLEOTIDE SEQUENCE [LARGE SCALE GENOMIC DNA]</scope>
    <source>
        <strain evidence="5 7">EXF-6651</strain>
        <strain evidence="4 6">EXF-6669</strain>
    </source>
</reference>
<gene>
    <name evidence="5" type="ORF">D0866_08922</name>
    <name evidence="4" type="ORF">D0867_03872</name>
</gene>
<dbReference type="InterPro" id="IPR002889">
    <property type="entry name" value="WSC_carb-bd"/>
</dbReference>
<dbReference type="SMART" id="SM00321">
    <property type="entry name" value="WSC"/>
    <property type="match status" value="1"/>
</dbReference>
<evidence type="ECO:0000313" key="4">
    <source>
        <dbReference type="EMBL" id="RMY20632.1"/>
    </source>
</evidence>
<dbReference type="AlphaFoldDB" id="A0A3M6ZZL8"/>
<feature type="compositionally biased region" description="Polar residues" evidence="2">
    <location>
        <begin position="646"/>
        <end position="674"/>
    </location>
</feature>
<name>A0A3M6ZZL8_HORWE</name>
<keyword evidence="1" id="KW-0677">Repeat</keyword>
<feature type="compositionally biased region" description="Low complexity" evidence="2">
    <location>
        <begin position="726"/>
        <end position="774"/>
    </location>
</feature>
<dbReference type="Pfam" id="PF01822">
    <property type="entry name" value="WSC"/>
    <property type="match status" value="1"/>
</dbReference>
<evidence type="ECO:0000313" key="6">
    <source>
        <dbReference type="Proteomes" id="UP000271337"/>
    </source>
</evidence>
<evidence type="ECO:0000256" key="2">
    <source>
        <dbReference type="SAM" id="MobiDB-lite"/>
    </source>
</evidence>
<feature type="region of interest" description="Disordered" evidence="2">
    <location>
        <begin position="855"/>
        <end position="913"/>
    </location>
</feature>
<feature type="compositionally biased region" description="Polar residues" evidence="2">
    <location>
        <begin position="855"/>
        <end position="882"/>
    </location>
</feature>
<dbReference type="PANTHER" id="PTHR45964">
    <property type="entry name" value="WSCD FAMILY MEMBER CG9164"/>
    <property type="match status" value="1"/>
</dbReference>
<evidence type="ECO:0000313" key="7">
    <source>
        <dbReference type="Proteomes" id="UP000276864"/>
    </source>
</evidence>
<feature type="region of interest" description="Disordered" evidence="2">
    <location>
        <begin position="493"/>
        <end position="551"/>
    </location>
</feature>
<accession>A0A3M6ZZL8</accession>
<evidence type="ECO:0000256" key="1">
    <source>
        <dbReference type="ARBA" id="ARBA00022737"/>
    </source>
</evidence>
<dbReference type="OrthoDB" id="424610at2759"/>
<feature type="domain" description="WSC" evidence="3">
    <location>
        <begin position="366"/>
        <end position="460"/>
    </location>
</feature>
<dbReference type="EMBL" id="QWIM01001011">
    <property type="protein sequence ID" value="RMY29118.1"/>
    <property type="molecule type" value="Genomic_DNA"/>
</dbReference>
<dbReference type="Proteomes" id="UP000276864">
    <property type="component" value="Unassembled WGS sequence"/>
</dbReference>
<dbReference type="Proteomes" id="UP000271337">
    <property type="component" value="Unassembled WGS sequence"/>
</dbReference>
<organism evidence="4 6">
    <name type="scientific">Hortaea werneckii</name>
    <name type="common">Black yeast</name>
    <name type="synonym">Cladosporium werneckii</name>
    <dbReference type="NCBI Taxonomy" id="91943"/>
    <lineage>
        <taxon>Eukaryota</taxon>
        <taxon>Fungi</taxon>
        <taxon>Dikarya</taxon>
        <taxon>Ascomycota</taxon>
        <taxon>Pezizomycotina</taxon>
        <taxon>Dothideomycetes</taxon>
        <taxon>Dothideomycetidae</taxon>
        <taxon>Mycosphaerellales</taxon>
        <taxon>Teratosphaeriaceae</taxon>
        <taxon>Hortaea</taxon>
    </lineage>
</organism>
<dbReference type="InterPro" id="IPR051589">
    <property type="entry name" value="Sialate-O-sulfotransferase"/>
</dbReference>
<dbReference type="PROSITE" id="PS51212">
    <property type="entry name" value="WSC"/>
    <property type="match status" value="1"/>
</dbReference>
<proteinExistence type="predicted"/>
<feature type="compositionally biased region" description="Polar residues" evidence="2">
    <location>
        <begin position="502"/>
        <end position="512"/>
    </location>
</feature>
<feature type="region of interest" description="Disordered" evidence="2">
    <location>
        <begin position="625"/>
        <end position="674"/>
    </location>
</feature>
<feature type="compositionally biased region" description="Low complexity" evidence="2">
    <location>
        <begin position="518"/>
        <end position="529"/>
    </location>
</feature>
<feature type="region of interest" description="Disordered" evidence="2">
    <location>
        <begin position="724"/>
        <end position="774"/>
    </location>
</feature>
<dbReference type="EMBL" id="QWIL01000304">
    <property type="protein sequence ID" value="RMY20632.1"/>
    <property type="molecule type" value="Genomic_DNA"/>
</dbReference>
<comment type="caution">
    <text evidence="4">The sequence shown here is derived from an EMBL/GenBank/DDBJ whole genome shotgun (WGS) entry which is preliminary data.</text>
</comment>
<evidence type="ECO:0000313" key="5">
    <source>
        <dbReference type="EMBL" id="RMY29118.1"/>
    </source>
</evidence>
<sequence>MKSVLGRALSAPGLSGARLNVASPAPGATTIPPSPECPESNNTLFKTPNGAEFAIECGIDHAAGDIGMVYVRNLGECAVRCSETSGCVDVSLSGAACYLKSDLGPTSYNAAINGARLVSQPSGTVSLSVGSGQATTASVATPNSTRLSCPASNGTYYTASSGMVFVIDCDTDYPGGDMDSVKATSLEECIETCDDEVSCSASVLSGVGCYQKYQANTPTRARGMLAARLVEATAPSASSPAISAPAVTTRPGATPLCPANNGFIYTTENGQDDHPGGNLDMVEMTGAGNTWFAQCIETCATYPGCLDVSLSGAACYLKSTLNPPTSADGIRGARLRSSASTTSAVSSAMASETPTAYPAPDAFVGTFEYLACYNDSVTNRTLQGAYLFGTNLQNLTLERCAAFCDDVQYFGVEYAQECYCGSQLLNNAIQQDPSSCSAPCAGDETQNCGGYNRISVYRNRNFTAVVSSSFSGISSTPVATSVIVSPSSSFDASGVTAEPTMSGPTTSEAGSPTPSPLSSKTITTSESSSMEGFPTLLPSPNNTGSPSNTVILGSDAVELPSSSYFSSQMSSPTSVTLGYNSTGISTSFDVSITPTSMATGNESALWQPTASLSVLSETGLSEVTSFATPQDSTTSSDGTDPPSSTMNAWSYANSTTTSAPSDMNTTSGSSTFAVSPSAFTPNVSVVITSSDTELSYSSEAFLPSSEATIVPESESTQTLIATEMPAASSTSTEPELSSSSDDDSSSPSAYVSSLEASSSSSEDLVSSTPSAAPVSVTTVEITRTVTNIGTVTVVPIEASASEDDLSTQEPTSTIFEISTSTVVPIAESAEPQLSSSDEETSTVVNLRTSTVVPVEASTSAEQAGSDNLGDSTVTSISATPSTAAEAELTTEDSTGDDAGVTAPSRLRRRKPRY</sequence>
<evidence type="ECO:0000259" key="3">
    <source>
        <dbReference type="PROSITE" id="PS51212"/>
    </source>
</evidence>
<dbReference type="PANTHER" id="PTHR45964:SF5">
    <property type="entry name" value="WSCD FAMILY MEMBER CG9164"/>
    <property type="match status" value="1"/>
</dbReference>
<feature type="compositionally biased region" description="Low complexity" evidence="2">
    <location>
        <begin position="628"/>
        <end position="645"/>
    </location>
</feature>
<feature type="compositionally biased region" description="Polar residues" evidence="2">
    <location>
        <begin position="538"/>
        <end position="551"/>
    </location>
</feature>
<protein>
    <recommendedName>
        <fullName evidence="3">WSC domain-containing protein</fullName>
    </recommendedName>
</protein>